<evidence type="ECO:0000256" key="2">
    <source>
        <dbReference type="SAM" id="SignalP"/>
    </source>
</evidence>
<feature type="transmembrane region" description="Helical" evidence="1">
    <location>
        <begin position="62"/>
        <end position="81"/>
    </location>
</feature>
<keyword evidence="1" id="KW-0472">Membrane</keyword>
<organism evidence="3 4">
    <name type="scientific">Amblyomma americanum</name>
    <name type="common">Lone star tick</name>
    <dbReference type="NCBI Taxonomy" id="6943"/>
    <lineage>
        <taxon>Eukaryota</taxon>
        <taxon>Metazoa</taxon>
        <taxon>Ecdysozoa</taxon>
        <taxon>Arthropoda</taxon>
        <taxon>Chelicerata</taxon>
        <taxon>Arachnida</taxon>
        <taxon>Acari</taxon>
        <taxon>Parasitiformes</taxon>
        <taxon>Ixodida</taxon>
        <taxon>Ixodoidea</taxon>
        <taxon>Ixodidae</taxon>
        <taxon>Amblyomminae</taxon>
        <taxon>Amblyomma</taxon>
    </lineage>
</organism>
<dbReference type="AlphaFoldDB" id="A0AAQ4FG93"/>
<keyword evidence="4" id="KW-1185">Reference proteome</keyword>
<gene>
    <name evidence="3" type="ORF">V5799_008034</name>
</gene>
<evidence type="ECO:0000256" key="1">
    <source>
        <dbReference type="SAM" id="Phobius"/>
    </source>
</evidence>
<comment type="caution">
    <text evidence="3">The sequence shown here is derived from an EMBL/GenBank/DDBJ whole genome shotgun (WGS) entry which is preliminary data.</text>
</comment>
<feature type="transmembrane region" description="Helical" evidence="1">
    <location>
        <begin position="133"/>
        <end position="151"/>
    </location>
</feature>
<protein>
    <submittedName>
        <fullName evidence="3">Uncharacterized protein</fullName>
    </submittedName>
</protein>
<name>A0AAQ4FG93_AMBAM</name>
<feature type="transmembrane region" description="Helical" evidence="1">
    <location>
        <begin position="93"/>
        <end position="113"/>
    </location>
</feature>
<accession>A0AAQ4FG93</accession>
<feature type="transmembrane region" description="Helical" evidence="1">
    <location>
        <begin position="171"/>
        <end position="198"/>
    </location>
</feature>
<dbReference type="Proteomes" id="UP001321473">
    <property type="component" value="Unassembled WGS sequence"/>
</dbReference>
<keyword evidence="2" id="KW-0732">Signal</keyword>
<sequence length="221" mass="23783">MFLFSLIFFAVGAVSALCSSILLVVLPACAVAFGLQAFSSLSIAISTSLVSAQLIPSIVKKCVPFLELVVTMSALIFPLVYIPPWLSQLNLTLLALLDPVFLALEVLQMLNLVRWCNIKAQAGIDNEPAKWKAIVLSFTVVSWFSSVLLLLRIVKGADPRLVTALLVLNAVAHAACIYADSGIISDAALILIMSLVLLKMSPYEAEINGIFCHVVNSNHAE</sequence>
<feature type="transmembrane region" description="Helical" evidence="1">
    <location>
        <begin position="30"/>
        <end position="50"/>
    </location>
</feature>
<dbReference type="EMBL" id="JARKHS020003383">
    <property type="protein sequence ID" value="KAK8785598.1"/>
    <property type="molecule type" value="Genomic_DNA"/>
</dbReference>
<reference evidence="3 4" key="1">
    <citation type="journal article" date="2023" name="Arcadia Sci">
        <title>De novo assembly of a long-read Amblyomma americanum tick genome.</title>
        <authorList>
            <person name="Chou S."/>
            <person name="Poskanzer K.E."/>
            <person name="Rollins M."/>
            <person name="Thuy-Boun P.S."/>
        </authorList>
    </citation>
    <scope>NUCLEOTIDE SEQUENCE [LARGE SCALE GENOMIC DNA]</scope>
    <source>
        <strain evidence="3">F_SG_1</strain>
        <tissue evidence="3">Salivary glands</tissue>
    </source>
</reference>
<evidence type="ECO:0000313" key="4">
    <source>
        <dbReference type="Proteomes" id="UP001321473"/>
    </source>
</evidence>
<keyword evidence="1" id="KW-0812">Transmembrane</keyword>
<feature type="signal peptide" evidence="2">
    <location>
        <begin position="1"/>
        <end position="16"/>
    </location>
</feature>
<evidence type="ECO:0000313" key="3">
    <source>
        <dbReference type="EMBL" id="KAK8785598.1"/>
    </source>
</evidence>
<keyword evidence="1" id="KW-1133">Transmembrane helix</keyword>
<proteinExistence type="predicted"/>
<feature type="chain" id="PRO_5042892338" evidence="2">
    <location>
        <begin position="17"/>
        <end position="221"/>
    </location>
</feature>